<dbReference type="SUPFAM" id="SSF141868">
    <property type="entry name" value="EAL domain-like"/>
    <property type="match status" value="1"/>
</dbReference>
<comment type="caution">
    <text evidence="1">The sequence shown here is derived from an EMBL/GenBank/DDBJ whole genome shotgun (WGS) entry which is preliminary data.</text>
</comment>
<proteinExistence type="predicted"/>
<organism evidence="1 2">
    <name type="scientific">Williamsia serinedens</name>
    <dbReference type="NCBI Taxonomy" id="391736"/>
    <lineage>
        <taxon>Bacteria</taxon>
        <taxon>Bacillati</taxon>
        <taxon>Actinomycetota</taxon>
        <taxon>Actinomycetes</taxon>
        <taxon>Mycobacteriales</taxon>
        <taxon>Nocardiaceae</taxon>
        <taxon>Williamsia</taxon>
    </lineage>
</organism>
<sequence length="391" mass="41257">MSAHGTPSDAADSSLAALGVTARVRGVHHLSDGALAARVVGLSGPVGSRLESQDALRRVAAVMQQTAALDDYAIGFRRDLSLPDDLPVMTLVDPETLARRRDHSIELSMSVDAHDVAMRPRRSVEAVDAARVDGRRVCVRIGLDDLGPAVLPVVDPDVVILRAEVVRRVGDPAVARLVQEMAAHLESSTAAVVAEGIDGDGDVDTAISLGAHYGVGAHFTAVRPIVRGSAFPLPRHRVPPGRDDRTPFGIVAATHRPRRGGKSLLEEMSRSLQAQATGSGSSCLLVRSTADSCDLSHLSARTWDGPSREVAISPVYGVRVPLVSAGRVAGDDGRAEWNVAVLGPHVCAALTARLTEAAPDGGERFEFVQTYDRATVVAVVRAMLLAFDDTD</sequence>
<evidence type="ECO:0000313" key="1">
    <source>
        <dbReference type="EMBL" id="MCP2161504.1"/>
    </source>
</evidence>
<dbReference type="Gene3D" id="3.20.20.450">
    <property type="entry name" value="EAL domain"/>
    <property type="match status" value="1"/>
</dbReference>
<dbReference type="InterPro" id="IPR035919">
    <property type="entry name" value="EAL_sf"/>
</dbReference>
<name>A0ABT1H2N6_9NOCA</name>
<dbReference type="EMBL" id="JAMTCG010000004">
    <property type="protein sequence ID" value="MCP2161504.1"/>
    <property type="molecule type" value="Genomic_DNA"/>
</dbReference>
<dbReference type="Proteomes" id="UP001205740">
    <property type="component" value="Unassembled WGS sequence"/>
</dbReference>
<reference evidence="1 2" key="1">
    <citation type="submission" date="2022-06" db="EMBL/GenBank/DDBJ databases">
        <title>Genomic Encyclopedia of Archaeal and Bacterial Type Strains, Phase II (KMG-II): from individual species to whole genera.</title>
        <authorList>
            <person name="Goeker M."/>
        </authorList>
    </citation>
    <scope>NUCLEOTIDE SEQUENCE [LARGE SCALE GENOMIC DNA]</scope>
    <source>
        <strain evidence="1 2">DSM 45037</strain>
    </source>
</reference>
<accession>A0ABT1H2N6</accession>
<dbReference type="RefSeq" id="WP_253655056.1">
    <property type="nucleotide sequence ID" value="NZ_BAAAOE010000002.1"/>
</dbReference>
<gene>
    <name evidence="1" type="ORF">LX12_002699</name>
</gene>
<evidence type="ECO:0000313" key="2">
    <source>
        <dbReference type="Proteomes" id="UP001205740"/>
    </source>
</evidence>
<protein>
    <submittedName>
        <fullName evidence="1">EAL domain-containing protein</fullName>
    </submittedName>
</protein>
<keyword evidence="2" id="KW-1185">Reference proteome</keyword>